<evidence type="ECO:0000313" key="1">
    <source>
        <dbReference type="EMBL" id="MBD7944405.1"/>
    </source>
</evidence>
<evidence type="ECO:0000313" key="2">
    <source>
        <dbReference type="Proteomes" id="UP000640786"/>
    </source>
</evidence>
<keyword evidence="2" id="KW-1185">Reference proteome</keyword>
<gene>
    <name evidence="1" type="ORF">H9650_09790</name>
</gene>
<proteinExistence type="predicted"/>
<reference evidence="1 2" key="1">
    <citation type="submission" date="2020-08" db="EMBL/GenBank/DDBJ databases">
        <title>A Genomic Blueprint of the Chicken Gut Microbiome.</title>
        <authorList>
            <person name="Gilroy R."/>
            <person name="Ravi A."/>
            <person name="Getino M."/>
            <person name="Pursley I."/>
            <person name="Horton D.L."/>
            <person name="Alikhan N.-F."/>
            <person name="Baker D."/>
            <person name="Gharbi K."/>
            <person name="Hall N."/>
            <person name="Watson M."/>
            <person name="Adriaenssens E.M."/>
            <person name="Foster-Nyarko E."/>
            <person name="Jarju S."/>
            <person name="Secka A."/>
            <person name="Antonio M."/>
            <person name="Oren A."/>
            <person name="Chaudhuri R."/>
            <person name="La Ragione R.M."/>
            <person name="Hildebrand F."/>
            <person name="Pallen M.J."/>
        </authorList>
    </citation>
    <scope>NUCLEOTIDE SEQUENCE [LARGE SCALE GENOMIC DNA]</scope>
    <source>
        <strain evidence="1 2">Sa2BUA9</strain>
    </source>
</reference>
<dbReference type="EMBL" id="JACSQO010000004">
    <property type="protein sequence ID" value="MBD7944405.1"/>
    <property type="molecule type" value="Genomic_DNA"/>
</dbReference>
<comment type="caution">
    <text evidence="1">The sequence shown here is derived from an EMBL/GenBank/DDBJ whole genome shotgun (WGS) entry which is preliminary data.</text>
</comment>
<protein>
    <submittedName>
        <fullName evidence="1">Uncharacterized protein</fullName>
    </submittedName>
</protein>
<name>A0ABR8R9Q7_9BACI</name>
<dbReference type="Proteomes" id="UP000640786">
    <property type="component" value="Unassembled WGS sequence"/>
</dbReference>
<dbReference type="RefSeq" id="WP_191697084.1">
    <property type="nucleotide sequence ID" value="NZ_JACSQO010000004.1"/>
</dbReference>
<sequence length="54" mass="6023">MRCGEKCFLVEMEVNGVVQVKPVTAKSPIEARKNIRLEYGGESKILSVTAEKKK</sequence>
<accession>A0ABR8R9Q7</accession>
<organism evidence="1 2">
    <name type="scientific">Psychrobacillus faecigallinarum</name>
    <dbReference type="NCBI Taxonomy" id="2762235"/>
    <lineage>
        <taxon>Bacteria</taxon>
        <taxon>Bacillati</taxon>
        <taxon>Bacillota</taxon>
        <taxon>Bacilli</taxon>
        <taxon>Bacillales</taxon>
        <taxon>Bacillaceae</taxon>
        <taxon>Psychrobacillus</taxon>
    </lineage>
</organism>